<comment type="caution">
    <text evidence="1">The sequence shown here is derived from an EMBL/GenBank/DDBJ whole genome shotgun (WGS) entry which is preliminary data.</text>
</comment>
<dbReference type="PATRIC" id="fig|1423726.3.peg.2093"/>
<evidence type="ECO:0000313" key="2">
    <source>
        <dbReference type="Proteomes" id="UP000051461"/>
    </source>
</evidence>
<dbReference type="Proteomes" id="UP000051461">
    <property type="component" value="Unassembled WGS sequence"/>
</dbReference>
<dbReference type="AlphaFoldDB" id="A0A0R1GEP3"/>
<dbReference type="OrthoDB" id="2321848at2"/>
<dbReference type="EMBL" id="AZDA01000140">
    <property type="protein sequence ID" value="KRK32591.1"/>
    <property type="molecule type" value="Genomic_DNA"/>
</dbReference>
<evidence type="ECO:0000313" key="1">
    <source>
        <dbReference type="EMBL" id="KRK32591.1"/>
    </source>
</evidence>
<dbReference type="SUPFAM" id="SSF143100">
    <property type="entry name" value="TTHA1013/TTHA0281-like"/>
    <property type="match status" value="1"/>
</dbReference>
<protein>
    <recommendedName>
        <fullName evidence="3">HicB-like antitoxin of toxin-antitoxin system domain-containing protein</fullName>
    </recommendedName>
</protein>
<proteinExistence type="predicted"/>
<evidence type="ECO:0008006" key="3">
    <source>
        <dbReference type="Google" id="ProtNLM"/>
    </source>
</evidence>
<dbReference type="Gene3D" id="3.30.160.250">
    <property type="match status" value="1"/>
</dbReference>
<keyword evidence="2" id="KW-1185">Reference proteome</keyword>
<sequence>MTTRQVWPVIIAALVQEGRTSFRATVPGLPDVVAQGQTFGEALQKIRQAVTRLTVTPPVEFQQDWPLASNEQLVALVVTPQPALPTKGVRRNISIPSDLDDWARLNRINVSRVTTNALRQLQALN</sequence>
<organism evidence="1 2">
    <name type="scientific">Loigolactobacillus bifermentans DSM 20003</name>
    <dbReference type="NCBI Taxonomy" id="1423726"/>
    <lineage>
        <taxon>Bacteria</taxon>
        <taxon>Bacillati</taxon>
        <taxon>Bacillota</taxon>
        <taxon>Bacilli</taxon>
        <taxon>Lactobacillales</taxon>
        <taxon>Lactobacillaceae</taxon>
        <taxon>Loigolactobacillus</taxon>
    </lineage>
</organism>
<dbReference type="RefSeq" id="WP_057905852.1">
    <property type="nucleotide sequence ID" value="NZ_AZDA01000140.1"/>
</dbReference>
<accession>A0A0R1GEP3</accession>
<dbReference type="InterPro" id="IPR035069">
    <property type="entry name" value="TTHA1013/TTHA0281-like"/>
</dbReference>
<name>A0A0R1GEP3_9LACO</name>
<gene>
    <name evidence="1" type="ORF">FC07_GL002018</name>
</gene>
<reference evidence="1 2" key="1">
    <citation type="journal article" date="2015" name="Genome Announc.">
        <title>Expanding the biotechnology potential of lactobacilli through comparative genomics of 213 strains and associated genera.</title>
        <authorList>
            <person name="Sun Z."/>
            <person name="Harris H.M."/>
            <person name="McCann A."/>
            <person name="Guo C."/>
            <person name="Argimon S."/>
            <person name="Zhang W."/>
            <person name="Yang X."/>
            <person name="Jeffery I.B."/>
            <person name="Cooney J.C."/>
            <person name="Kagawa T.F."/>
            <person name="Liu W."/>
            <person name="Song Y."/>
            <person name="Salvetti E."/>
            <person name="Wrobel A."/>
            <person name="Rasinkangas P."/>
            <person name="Parkhill J."/>
            <person name="Rea M.C."/>
            <person name="O'Sullivan O."/>
            <person name="Ritari J."/>
            <person name="Douillard F.P."/>
            <person name="Paul Ross R."/>
            <person name="Yang R."/>
            <person name="Briner A.E."/>
            <person name="Felis G.E."/>
            <person name="de Vos W.M."/>
            <person name="Barrangou R."/>
            <person name="Klaenhammer T.R."/>
            <person name="Caufield P.W."/>
            <person name="Cui Y."/>
            <person name="Zhang H."/>
            <person name="O'Toole P.W."/>
        </authorList>
    </citation>
    <scope>NUCLEOTIDE SEQUENCE [LARGE SCALE GENOMIC DNA]</scope>
    <source>
        <strain evidence="1 2">DSM 20003</strain>
    </source>
</reference>